<reference evidence="2 3" key="1">
    <citation type="journal article" date="2017" name="Gigascience">
        <title>Genome sequence of the small brown planthopper, Laodelphax striatellus.</title>
        <authorList>
            <person name="Zhu J."/>
            <person name="Jiang F."/>
            <person name="Wang X."/>
            <person name="Yang P."/>
            <person name="Bao Y."/>
            <person name="Zhao W."/>
            <person name="Wang W."/>
            <person name="Lu H."/>
            <person name="Wang Q."/>
            <person name="Cui N."/>
            <person name="Li J."/>
            <person name="Chen X."/>
            <person name="Luo L."/>
            <person name="Yu J."/>
            <person name="Kang L."/>
            <person name="Cui F."/>
        </authorList>
    </citation>
    <scope>NUCLEOTIDE SEQUENCE [LARGE SCALE GENOMIC DNA]</scope>
    <source>
        <strain evidence="2">Lst14</strain>
    </source>
</reference>
<evidence type="ECO:0000256" key="1">
    <source>
        <dbReference type="SAM" id="MobiDB-lite"/>
    </source>
</evidence>
<protein>
    <submittedName>
        <fullName evidence="2">Uncharacterized protein</fullName>
    </submittedName>
</protein>
<dbReference type="EMBL" id="QKKF02033568">
    <property type="protein sequence ID" value="RZF33726.1"/>
    <property type="molecule type" value="Genomic_DNA"/>
</dbReference>
<gene>
    <name evidence="2" type="ORF">LSTR_LSTR007754</name>
</gene>
<feature type="non-terminal residue" evidence="2">
    <location>
        <position position="1"/>
    </location>
</feature>
<accession>A0A482WKF7</accession>
<keyword evidence="3" id="KW-1185">Reference proteome</keyword>
<feature type="region of interest" description="Disordered" evidence="1">
    <location>
        <begin position="27"/>
        <end position="57"/>
    </location>
</feature>
<organism evidence="2 3">
    <name type="scientific">Laodelphax striatellus</name>
    <name type="common">Small brown planthopper</name>
    <name type="synonym">Delphax striatella</name>
    <dbReference type="NCBI Taxonomy" id="195883"/>
    <lineage>
        <taxon>Eukaryota</taxon>
        <taxon>Metazoa</taxon>
        <taxon>Ecdysozoa</taxon>
        <taxon>Arthropoda</taxon>
        <taxon>Hexapoda</taxon>
        <taxon>Insecta</taxon>
        <taxon>Pterygota</taxon>
        <taxon>Neoptera</taxon>
        <taxon>Paraneoptera</taxon>
        <taxon>Hemiptera</taxon>
        <taxon>Auchenorrhyncha</taxon>
        <taxon>Fulgoroidea</taxon>
        <taxon>Delphacidae</taxon>
        <taxon>Criomorphinae</taxon>
        <taxon>Laodelphax</taxon>
    </lineage>
</organism>
<evidence type="ECO:0000313" key="2">
    <source>
        <dbReference type="EMBL" id="RZF33726.1"/>
    </source>
</evidence>
<comment type="caution">
    <text evidence="2">The sequence shown here is derived from an EMBL/GenBank/DDBJ whole genome shotgun (WGS) entry which is preliminary data.</text>
</comment>
<dbReference type="AlphaFoldDB" id="A0A482WKF7"/>
<dbReference type="InParanoid" id="A0A482WKF7"/>
<evidence type="ECO:0000313" key="3">
    <source>
        <dbReference type="Proteomes" id="UP000291343"/>
    </source>
</evidence>
<dbReference type="Proteomes" id="UP000291343">
    <property type="component" value="Unassembled WGS sequence"/>
</dbReference>
<name>A0A482WKF7_LAOST</name>
<sequence length="145" mass="15955">GHVLCESGPIRGRQPSNTVMCPVIRGPLARKGSHGPPRSLSQERRGSDGPSHSLASEAVERLPDINILGRVGTVRVTCALLRVLCASERFCGHFALQGEGFCHKWIVLFEDYFMRLWCACARIFNQCFPASLLDRASSDHHSLVA</sequence>
<proteinExistence type="predicted"/>